<comment type="similarity">
    <text evidence="1">Belongs to the peptidase C48 family.</text>
</comment>
<feature type="compositionally biased region" description="Basic and acidic residues" evidence="4">
    <location>
        <begin position="408"/>
        <end position="418"/>
    </location>
</feature>
<evidence type="ECO:0000256" key="3">
    <source>
        <dbReference type="ARBA" id="ARBA00022801"/>
    </source>
</evidence>
<organism evidence="6 7">
    <name type="scientific">Arabidopsis thaliana</name>
    <name type="common">Mouse-ear cress</name>
    <dbReference type="NCBI Taxonomy" id="3702"/>
    <lineage>
        <taxon>Eukaryota</taxon>
        <taxon>Viridiplantae</taxon>
        <taxon>Streptophyta</taxon>
        <taxon>Embryophyta</taxon>
        <taxon>Tracheophyta</taxon>
        <taxon>Spermatophyta</taxon>
        <taxon>Magnoliopsida</taxon>
        <taxon>eudicotyledons</taxon>
        <taxon>Gunneridae</taxon>
        <taxon>Pentapetalae</taxon>
        <taxon>rosids</taxon>
        <taxon>malvids</taxon>
        <taxon>Brassicales</taxon>
        <taxon>Brassicaceae</taxon>
        <taxon>Camelineae</taxon>
        <taxon>Arabidopsis</taxon>
    </lineage>
</organism>
<evidence type="ECO:0000313" key="7">
    <source>
        <dbReference type="Proteomes" id="UP000516314"/>
    </source>
</evidence>
<sequence length="621" mass="70423">MADSKRKRSRPGIKLEDPIQQFTNQMQQHSIVIYGFPLALQLLAYRNISGLLDKIPGYADERIFLEWHSIGIPKNNLTINDVHILERVPDITVIPKLSVNTNEDGWGEWDDEERDKKVLYLIEQISKCHNFTKKEWSVGYVDLPLISVNEKELVVEHKKHIVIRKRNLLLTSSSKGTPSKTKVCTSTRGMKRKFELVDDDEAEDNDDEVADNDDEAEDIKLWVKSQLSSIRYEFAESVKKLRSENLNLLKKIRVVQCVKSYRSRPSTRHPSKKVRLQTHLSRVSQSPVNPGVDATNITTPPSPPLTSLEGGDNVLSDSVHDDDETVSEKNSEKIVDDQLWREISMETCKDSVCSPQKHLDETPSMKTYKDSVDSPQKHLDDTPSVILPKFISADSPELPLSDQPIYDTESKSRDEHLPSARPPTVFETATKPSPNDVTKEIKIPNLSLAENVDTLLDIVCKNISSSVAAPDEVRKESLVMIECEPAMNPQHWVGLAINLGNWCVNILDPNYKLNDDRQVEEFMAPIVVQIPYIINKFCQPRMSQVHGLAPFIWTRIKGIYVNERSGDYGPVSMKLIEIYATGGNTEKMALITDEIVNEFRGQYAIDLFQELVAPLYQSHTS</sequence>
<protein>
    <submittedName>
        <fullName evidence="6">(thale cress) hypothetical protein</fullName>
    </submittedName>
</protein>
<evidence type="ECO:0000256" key="2">
    <source>
        <dbReference type="ARBA" id="ARBA00022670"/>
    </source>
</evidence>
<dbReference type="InterPro" id="IPR003653">
    <property type="entry name" value="Peptidase_C48_C"/>
</dbReference>
<evidence type="ECO:0000259" key="5">
    <source>
        <dbReference type="Pfam" id="PF02902"/>
    </source>
</evidence>
<reference evidence="6 7" key="1">
    <citation type="submission" date="2020-09" db="EMBL/GenBank/DDBJ databases">
        <authorList>
            <person name="Ashkenazy H."/>
        </authorList>
    </citation>
    <scope>NUCLEOTIDE SEQUENCE [LARGE SCALE GENOMIC DNA]</scope>
    <source>
        <strain evidence="7">cv. Cdm-0</strain>
    </source>
</reference>
<feature type="compositionally biased region" description="Basic and acidic residues" evidence="4">
    <location>
        <begin position="357"/>
        <end position="381"/>
    </location>
</feature>
<dbReference type="GO" id="GO:0006508">
    <property type="term" value="P:proteolysis"/>
    <property type="evidence" value="ECO:0007669"/>
    <property type="project" value="UniProtKB-KW"/>
</dbReference>
<keyword evidence="2" id="KW-0645">Protease</keyword>
<proteinExistence type="inferred from homology"/>
<dbReference type="PANTHER" id="PTHR48449:SF1">
    <property type="entry name" value="DUF1985 DOMAIN-CONTAINING PROTEIN"/>
    <property type="match status" value="1"/>
</dbReference>
<dbReference type="EMBL" id="LR881467">
    <property type="protein sequence ID" value="CAD5318275.1"/>
    <property type="molecule type" value="Genomic_DNA"/>
</dbReference>
<feature type="region of interest" description="Disordered" evidence="4">
    <location>
        <begin position="279"/>
        <end position="332"/>
    </location>
</feature>
<dbReference type="PANTHER" id="PTHR48449">
    <property type="entry name" value="DUF1985 DOMAIN-CONTAINING PROTEIN"/>
    <property type="match status" value="1"/>
</dbReference>
<dbReference type="Pfam" id="PF02902">
    <property type="entry name" value="Peptidase_C48"/>
    <property type="match status" value="1"/>
</dbReference>
<keyword evidence="3" id="KW-0378">Hydrolase</keyword>
<evidence type="ECO:0000313" key="6">
    <source>
        <dbReference type="EMBL" id="CAD5318275.1"/>
    </source>
</evidence>
<dbReference type="AlphaFoldDB" id="A0A7G2E7U1"/>
<dbReference type="Proteomes" id="UP000516314">
    <property type="component" value="Chromosome 2"/>
</dbReference>
<name>A0A7G2E7U1_ARATH</name>
<dbReference type="GO" id="GO:0008234">
    <property type="term" value="F:cysteine-type peptidase activity"/>
    <property type="evidence" value="ECO:0007669"/>
    <property type="project" value="InterPro"/>
</dbReference>
<feature type="region of interest" description="Disordered" evidence="4">
    <location>
        <begin position="353"/>
        <end position="437"/>
    </location>
</feature>
<dbReference type="SUPFAM" id="SSF54001">
    <property type="entry name" value="Cysteine proteinases"/>
    <property type="match status" value="1"/>
</dbReference>
<accession>A0A7G2E7U1</accession>
<gene>
    <name evidence="6" type="ORF">AT9943_LOCUS6511</name>
</gene>
<feature type="domain" description="Ubiquitin-like protease family profile" evidence="5">
    <location>
        <begin position="489"/>
        <end position="614"/>
    </location>
</feature>
<feature type="compositionally biased region" description="Polar residues" evidence="4">
    <location>
        <begin position="279"/>
        <end position="288"/>
    </location>
</feature>
<evidence type="ECO:0000256" key="1">
    <source>
        <dbReference type="ARBA" id="ARBA00005234"/>
    </source>
</evidence>
<evidence type="ECO:0000256" key="4">
    <source>
        <dbReference type="SAM" id="MobiDB-lite"/>
    </source>
</evidence>
<dbReference type="InterPro" id="IPR038765">
    <property type="entry name" value="Papain-like_cys_pep_sf"/>
</dbReference>